<evidence type="ECO:0000313" key="4">
    <source>
        <dbReference type="Proteomes" id="UP000482155"/>
    </source>
</evidence>
<dbReference type="Pfam" id="PF20434">
    <property type="entry name" value="BD-FAE"/>
    <property type="match status" value="1"/>
</dbReference>
<dbReference type="InterPro" id="IPR049492">
    <property type="entry name" value="BD-FAE-like_dom"/>
</dbReference>
<proteinExistence type="predicted"/>
<keyword evidence="4" id="KW-1185">Reference proteome</keyword>
<name>A0A6B3SN20_9BURK</name>
<dbReference type="InterPro" id="IPR029058">
    <property type="entry name" value="AB_hydrolase_fold"/>
</dbReference>
<sequence length="304" mass="33269">MTTTSADVLPTGQADPAEYYSRQYNARAGIPDHPYIFTRWLKDSTHVRRTNAGLYNLAFGETEAERIDFFPTPRSGAPLLVFIHGGWWRSLDKTDFSFVAPAYTRAGYNVALTNYTLAPKASIAEIVREQLSALAWLYHHAEAYDFDRERIVVAGHSAGAHLAAMMMAAVWPAFDPALPVDLVKGGILMSGIYDLAPILHADFVNVDLKLREDDIAPLSPAGMPQSHSAPFITAAGGLESDEFRRQTDLLAGRWRNNHREDVSLPGINHLTICDAFATPGHALHDASLRLLASLDAGKASSDLA</sequence>
<dbReference type="EMBL" id="JAAIVB010000044">
    <property type="protein sequence ID" value="NEX62077.1"/>
    <property type="molecule type" value="Genomic_DNA"/>
</dbReference>
<reference evidence="3 4" key="1">
    <citation type="submission" date="2020-02" db="EMBL/GenBank/DDBJ databases">
        <authorList>
            <person name="Kim M.K."/>
        </authorList>
    </citation>
    <scope>NUCLEOTIDE SEQUENCE [LARGE SCALE GENOMIC DNA]</scope>
    <source>
        <strain evidence="3 4">17J57-3</strain>
    </source>
</reference>
<dbReference type="GO" id="GO:0016787">
    <property type="term" value="F:hydrolase activity"/>
    <property type="evidence" value="ECO:0007669"/>
    <property type="project" value="UniProtKB-KW"/>
</dbReference>
<feature type="domain" description="BD-FAE-like" evidence="2">
    <location>
        <begin position="75"/>
        <end position="166"/>
    </location>
</feature>
<gene>
    <name evidence="3" type="ORF">G3574_13390</name>
</gene>
<evidence type="ECO:0000259" key="2">
    <source>
        <dbReference type="Pfam" id="PF20434"/>
    </source>
</evidence>
<dbReference type="InterPro" id="IPR050300">
    <property type="entry name" value="GDXG_lipolytic_enzyme"/>
</dbReference>
<protein>
    <submittedName>
        <fullName evidence="3">Alpha/beta hydrolase</fullName>
    </submittedName>
</protein>
<evidence type="ECO:0000313" key="3">
    <source>
        <dbReference type="EMBL" id="NEX62077.1"/>
    </source>
</evidence>
<dbReference type="RefSeq" id="WP_163963925.1">
    <property type="nucleotide sequence ID" value="NZ_JAAIVB010000044.1"/>
</dbReference>
<dbReference type="PANTHER" id="PTHR48081">
    <property type="entry name" value="AB HYDROLASE SUPERFAMILY PROTEIN C4A8.06C"/>
    <property type="match status" value="1"/>
</dbReference>
<comment type="caution">
    <text evidence="3">The sequence shown here is derived from an EMBL/GenBank/DDBJ whole genome shotgun (WGS) entry which is preliminary data.</text>
</comment>
<dbReference type="PANTHER" id="PTHR48081:SF33">
    <property type="entry name" value="KYNURENINE FORMAMIDASE"/>
    <property type="match status" value="1"/>
</dbReference>
<dbReference type="Proteomes" id="UP000482155">
    <property type="component" value="Unassembled WGS sequence"/>
</dbReference>
<dbReference type="Gene3D" id="3.40.50.1820">
    <property type="entry name" value="alpha/beta hydrolase"/>
    <property type="match status" value="1"/>
</dbReference>
<keyword evidence="1 3" id="KW-0378">Hydrolase</keyword>
<accession>A0A6B3SN20</accession>
<organism evidence="3 4">
    <name type="scientific">Noviherbaspirillum galbum</name>
    <dbReference type="NCBI Taxonomy" id="2709383"/>
    <lineage>
        <taxon>Bacteria</taxon>
        <taxon>Pseudomonadati</taxon>
        <taxon>Pseudomonadota</taxon>
        <taxon>Betaproteobacteria</taxon>
        <taxon>Burkholderiales</taxon>
        <taxon>Oxalobacteraceae</taxon>
        <taxon>Noviherbaspirillum</taxon>
    </lineage>
</organism>
<evidence type="ECO:0000256" key="1">
    <source>
        <dbReference type="ARBA" id="ARBA00022801"/>
    </source>
</evidence>
<dbReference type="SUPFAM" id="SSF53474">
    <property type="entry name" value="alpha/beta-Hydrolases"/>
    <property type="match status" value="1"/>
</dbReference>
<dbReference type="AlphaFoldDB" id="A0A6B3SN20"/>